<evidence type="ECO:0000313" key="3">
    <source>
        <dbReference type="Proteomes" id="UP001174691"/>
    </source>
</evidence>
<protein>
    <submittedName>
        <fullName evidence="2">Acid phosphatase</fullName>
    </submittedName>
</protein>
<evidence type="ECO:0000256" key="1">
    <source>
        <dbReference type="SAM" id="MobiDB-lite"/>
    </source>
</evidence>
<dbReference type="PANTHER" id="PTHR42103:SF2">
    <property type="entry name" value="AB HYDROLASE-1 DOMAIN-CONTAINING PROTEIN"/>
    <property type="match status" value="1"/>
</dbReference>
<feature type="region of interest" description="Disordered" evidence="1">
    <location>
        <begin position="212"/>
        <end position="243"/>
    </location>
</feature>
<comment type="caution">
    <text evidence="2">The sequence shown here is derived from an EMBL/GenBank/DDBJ whole genome shotgun (WGS) entry which is preliminary data.</text>
</comment>
<dbReference type="SUPFAM" id="SSF53474">
    <property type="entry name" value="alpha/beta-Hydrolases"/>
    <property type="match status" value="1"/>
</dbReference>
<name>A0AA38RL67_9PEZI</name>
<accession>A0AA38RL67</accession>
<dbReference type="PANTHER" id="PTHR42103">
    <property type="entry name" value="ALPHA/BETA-HYDROLASES SUPERFAMILY PROTEIN"/>
    <property type="match status" value="1"/>
</dbReference>
<evidence type="ECO:0000313" key="2">
    <source>
        <dbReference type="EMBL" id="KAJ9150130.1"/>
    </source>
</evidence>
<reference evidence="2" key="1">
    <citation type="submission" date="2022-07" db="EMBL/GenBank/DDBJ databases">
        <title>Fungi with potential for degradation of polypropylene.</title>
        <authorList>
            <person name="Gostincar C."/>
        </authorList>
    </citation>
    <scope>NUCLEOTIDE SEQUENCE</scope>
    <source>
        <strain evidence="2">EXF-13287</strain>
    </source>
</reference>
<dbReference type="Gene3D" id="3.40.50.1820">
    <property type="entry name" value="alpha/beta hydrolase"/>
    <property type="match status" value="2"/>
</dbReference>
<sequence>MPHGDDELLHARALPEPTLTFTLPSIHDGLALDCRVYHPFSLSISPRAPPWQRHAAIVAHPYAPLGGSQDDHIVDIVASTLLRLGYLVCTFNFRGASGSAGRTSWTARAERADYMSVAGFVAHYVHFLDPFRQAQPTTEQIPKQEENKTSPVLLLAGYSYGAMITSQLPSLDTMLSSFRTPINGSPAAEIRLRAEYMADTENTVLASARAAALDRQNTRSPRKAMAMRVGGDEQNRKSHEMGRRSFSLDAEEKFRDLIAKTRKGHRAALSVSSLPKKPSTTVIRSVADEQAKKEAETHIQPLSAMTRFQPAYLLVSPLQGIVTHLATMSFLNPFGKKTAGAPTRTPSHAGHHGTRPAPDTDPAVVGWEAHHKLVDNPTFAVYGDQDIFVPVKKLRHWARRLQEVPDSRFRAHEISSAGHFWAEGKVLYLMRDAVRVFAESLLSLEPRPLELKVEEE</sequence>
<dbReference type="AlphaFoldDB" id="A0AA38RL67"/>
<feature type="region of interest" description="Disordered" evidence="1">
    <location>
        <begin position="337"/>
        <end position="358"/>
    </location>
</feature>
<feature type="compositionally biased region" description="Basic and acidic residues" evidence="1">
    <location>
        <begin position="230"/>
        <end position="243"/>
    </location>
</feature>
<dbReference type="Proteomes" id="UP001174691">
    <property type="component" value="Unassembled WGS sequence"/>
</dbReference>
<dbReference type="EMBL" id="JANBVN010000073">
    <property type="protein sequence ID" value="KAJ9150130.1"/>
    <property type="molecule type" value="Genomic_DNA"/>
</dbReference>
<organism evidence="2 3">
    <name type="scientific">Coniochaeta hoffmannii</name>
    <dbReference type="NCBI Taxonomy" id="91930"/>
    <lineage>
        <taxon>Eukaryota</taxon>
        <taxon>Fungi</taxon>
        <taxon>Dikarya</taxon>
        <taxon>Ascomycota</taxon>
        <taxon>Pezizomycotina</taxon>
        <taxon>Sordariomycetes</taxon>
        <taxon>Sordariomycetidae</taxon>
        <taxon>Coniochaetales</taxon>
        <taxon>Coniochaetaceae</taxon>
        <taxon>Coniochaeta</taxon>
    </lineage>
</organism>
<dbReference type="InterPro" id="IPR029058">
    <property type="entry name" value="AB_hydrolase_fold"/>
</dbReference>
<proteinExistence type="predicted"/>
<gene>
    <name evidence="2" type="ORF">NKR19_g5355</name>
</gene>
<keyword evidence="3" id="KW-1185">Reference proteome</keyword>